<evidence type="ECO:0000313" key="1">
    <source>
        <dbReference type="EMBL" id="KAK8036048.1"/>
    </source>
</evidence>
<evidence type="ECO:0000313" key="2">
    <source>
        <dbReference type="Proteomes" id="UP001396898"/>
    </source>
</evidence>
<gene>
    <name evidence="1" type="ORF">PG991_002121</name>
</gene>
<organism evidence="1 2">
    <name type="scientific">Apiospora marii</name>
    <dbReference type="NCBI Taxonomy" id="335849"/>
    <lineage>
        <taxon>Eukaryota</taxon>
        <taxon>Fungi</taxon>
        <taxon>Dikarya</taxon>
        <taxon>Ascomycota</taxon>
        <taxon>Pezizomycotina</taxon>
        <taxon>Sordariomycetes</taxon>
        <taxon>Xylariomycetidae</taxon>
        <taxon>Amphisphaeriales</taxon>
        <taxon>Apiosporaceae</taxon>
        <taxon>Apiospora</taxon>
    </lineage>
</organism>
<reference evidence="1 2" key="1">
    <citation type="submission" date="2023-01" db="EMBL/GenBank/DDBJ databases">
        <title>Analysis of 21 Apiospora genomes using comparative genomics revels a genus with tremendous synthesis potential of carbohydrate active enzymes and secondary metabolites.</title>
        <authorList>
            <person name="Sorensen T."/>
        </authorList>
    </citation>
    <scope>NUCLEOTIDE SEQUENCE [LARGE SCALE GENOMIC DNA]</scope>
    <source>
        <strain evidence="1 2">CBS 20057</strain>
    </source>
</reference>
<comment type="caution">
    <text evidence="1">The sequence shown here is derived from an EMBL/GenBank/DDBJ whole genome shotgun (WGS) entry which is preliminary data.</text>
</comment>
<accession>A0ABR1SRB5</accession>
<sequence length="67" mass="7701">MDQADRENDYVATGSISRRMATIGEFFDYDLLSPWTGFKWSANPAKLTYYTLPTYLAALKKIKRAQC</sequence>
<protein>
    <submittedName>
        <fullName evidence="1">Uncharacterized protein</fullName>
    </submittedName>
</protein>
<keyword evidence="2" id="KW-1185">Reference proteome</keyword>
<dbReference type="Proteomes" id="UP001396898">
    <property type="component" value="Unassembled WGS sequence"/>
</dbReference>
<proteinExistence type="predicted"/>
<name>A0ABR1SRB5_9PEZI</name>
<dbReference type="EMBL" id="JAQQWI010000005">
    <property type="protein sequence ID" value="KAK8036048.1"/>
    <property type="molecule type" value="Genomic_DNA"/>
</dbReference>